<proteinExistence type="predicted"/>
<accession>A0A7X4GIA0</accession>
<dbReference type="AlphaFoldDB" id="A0A7X4GIA0"/>
<evidence type="ECO:0000313" key="2">
    <source>
        <dbReference type="Proteomes" id="UP000465810"/>
    </source>
</evidence>
<gene>
    <name evidence="1" type="ORF">GR702_13180</name>
</gene>
<comment type="caution">
    <text evidence="1">The sequence shown here is derived from an EMBL/GenBank/DDBJ whole genome shotgun (WGS) entry which is preliminary data.</text>
</comment>
<sequence>MNFLAQTCEERVVVLYDDTTDPEGFRDVECVRVNAAVYRQLGLYVSDDFGWRCGDYGFYAARKQYPEIRFFWMVEYDVLFSFRRASEFFDRFKALEDAPCIIADFGPAPPSWWWYRSKVLHDRKVSHFFFPVSRMSSGAIDQLEAARRQLASTFDVQHDLWLNDEAVVAYLASERHLKATDLNALGTVYQKSSYRFDWPINSELIEGKILNLIMHPVLDASELQTKAKRGQYKQFSRRLKHWARGLWANIGLWRDIHLRATRGR</sequence>
<evidence type="ECO:0000313" key="1">
    <source>
        <dbReference type="EMBL" id="MYL98716.1"/>
    </source>
</evidence>
<keyword evidence="2" id="KW-1185">Reference proteome</keyword>
<dbReference type="RefSeq" id="WP_160986346.1">
    <property type="nucleotide sequence ID" value="NZ_WVTD01000009.1"/>
</dbReference>
<dbReference type="EMBL" id="WVTD01000009">
    <property type="protein sequence ID" value="MYL98716.1"/>
    <property type="molecule type" value="Genomic_DNA"/>
</dbReference>
<reference evidence="1 2" key="1">
    <citation type="submission" date="2019-12" db="EMBL/GenBank/DDBJ databases">
        <authorList>
            <person name="Feng G."/>
            <person name="Zhu H."/>
        </authorList>
    </citation>
    <scope>NUCLEOTIDE SEQUENCE [LARGE SCALE GENOMIC DNA]</scope>
    <source>
        <strain evidence="1 2">FGD1</strain>
    </source>
</reference>
<protein>
    <submittedName>
        <fullName evidence="1">Uncharacterized protein</fullName>
    </submittedName>
</protein>
<dbReference type="Proteomes" id="UP000465810">
    <property type="component" value="Unassembled WGS sequence"/>
</dbReference>
<organism evidence="1 2">
    <name type="scientific">Novosphingobium silvae</name>
    <dbReference type="NCBI Taxonomy" id="2692619"/>
    <lineage>
        <taxon>Bacteria</taxon>
        <taxon>Pseudomonadati</taxon>
        <taxon>Pseudomonadota</taxon>
        <taxon>Alphaproteobacteria</taxon>
        <taxon>Sphingomonadales</taxon>
        <taxon>Sphingomonadaceae</taxon>
        <taxon>Novosphingobium</taxon>
    </lineage>
</organism>
<name>A0A7X4GIA0_9SPHN</name>